<dbReference type="Gene3D" id="2.160.10.10">
    <property type="entry name" value="Hexapeptide repeat proteins"/>
    <property type="match status" value="1"/>
</dbReference>
<feature type="domain" description="Starch synthase catalytic" evidence="11">
    <location>
        <begin position="388"/>
        <end position="626"/>
    </location>
</feature>
<evidence type="ECO:0000256" key="8">
    <source>
        <dbReference type="ARBA" id="ARBA00023056"/>
    </source>
</evidence>
<dbReference type="NCBIfam" id="NF002023">
    <property type="entry name" value="PRK00844.1"/>
    <property type="match status" value="1"/>
</dbReference>
<comment type="similarity">
    <text evidence="1">Belongs to the glycosyltransferase 1 family. Bacterial/plant glycogen synthase subfamily.</text>
</comment>
<evidence type="ECO:0000313" key="13">
    <source>
        <dbReference type="Proteomes" id="UP001195483"/>
    </source>
</evidence>
<gene>
    <name evidence="12" type="ORF">CHS0354_023910</name>
</gene>
<dbReference type="Pfam" id="PF00534">
    <property type="entry name" value="Glycos_transf_1"/>
    <property type="match status" value="1"/>
</dbReference>
<dbReference type="NCBIfam" id="TIGR02091">
    <property type="entry name" value="glgC"/>
    <property type="match status" value="1"/>
</dbReference>
<keyword evidence="5" id="KW-0548">Nucleotidyltransferase</keyword>
<reference evidence="12" key="3">
    <citation type="submission" date="2023-05" db="EMBL/GenBank/DDBJ databases">
        <authorList>
            <person name="Smith C.H."/>
        </authorList>
    </citation>
    <scope>NUCLEOTIDE SEQUENCE</scope>
    <source>
        <strain evidence="12">CHS0354</strain>
        <tissue evidence="12">Mantle</tissue>
    </source>
</reference>
<reference evidence="12" key="2">
    <citation type="journal article" date="2021" name="Genome Biol. Evol.">
        <title>Developing a high-quality reference genome for a parasitic bivalve with doubly uniparental inheritance (Bivalvia: Unionida).</title>
        <authorList>
            <person name="Smith C.H."/>
        </authorList>
    </citation>
    <scope>NUCLEOTIDE SEQUENCE</scope>
    <source>
        <strain evidence="12">CHS0354</strain>
        <tissue evidence="12">Mantle</tissue>
    </source>
</reference>
<dbReference type="NCBIfam" id="TIGR02095">
    <property type="entry name" value="glgA"/>
    <property type="match status" value="1"/>
</dbReference>
<protein>
    <recommendedName>
        <fullName evidence="14">Glucose-1-phosphate adenylyltransferase</fullName>
    </recommendedName>
</protein>
<dbReference type="NCBIfam" id="NF001947">
    <property type="entry name" value="PRK00725.1"/>
    <property type="match status" value="1"/>
</dbReference>
<evidence type="ECO:0000259" key="10">
    <source>
        <dbReference type="Pfam" id="PF00534"/>
    </source>
</evidence>
<keyword evidence="13" id="KW-1185">Reference proteome</keyword>
<evidence type="ECO:0000256" key="5">
    <source>
        <dbReference type="ARBA" id="ARBA00022695"/>
    </source>
</evidence>
<name>A0AAE0RZ30_9BIVA</name>
<dbReference type="SUPFAM" id="SSF53756">
    <property type="entry name" value="UDP-Glycosyltransferase/glycogen phosphorylase"/>
    <property type="match status" value="1"/>
</dbReference>
<dbReference type="InterPro" id="IPR011004">
    <property type="entry name" value="Trimer_LpxA-like_sf"/>
</dbReference>
<comment type="similarity">
    <text evidence="2">Belongs to the bacterial/plant glucose-1-phosphate adenylyltransferase family.</text>
</comment>
<evidence type="ECO:0000313" key="12">
    <source>
        <dbReference type="EMBL" id="KAK3582366.1"/>
    </source>
</evidence>
<dbReference type="GO" id="GO:0004373">
    <property type="term" value="F:alpha-1,4-glucan glucosyltransferase (UDP-glucose donor) activity"/>
    <property type="evidence" value="ECO:0007669"/>
    <property type="project" value="InterPro"/>
</dbReference>
<dbReference type="InterPro" id="IPR005835">
    <property type="entry name" value="NTP_transferase_dom"/>
</dbReference>
<dbReference type="PANTHER" id="PTHR43523">
    <property type="entry name" value="GLUCOSE-1-PHOSPHATE ADENYLYLTRANSFERASE-RELATED"/>
    <property type="match status" value="1"/>
</dbReference>
<proteinExistence type="inferred from homology"/>
<dbReference type="Pfam" id="PF00483">
    <property type="entry name" value="NTP_transferase"/>
    <property type="match status" value="1"/>
</dbReference>
<evidence type="ECO:0008006" key="14">
    <source>
        <dbReference type="Google" id="ProtNLM"/>
    </source>
</evidence>
<evidence type="ECO:0000256" key="6">
    <source>
        <dbReference type="ARBA" id="ARBA00022741"/>
    </source>
</evidence>
<dbReference type="SUPFAM" id="SSF51161">
    <property type="entry name" value="Trimeric LpxA-like enzymes"/>
    <property type="match status" value="1"/>
</dbReference>
<dbReference type="PROSITE" id="PS00808">
    <property type="entry name" value="ADP_GLC_PYROPHOSPH_1"/>
    <property type="match status" value="1"/>
</dbReference>
<dbReference type="InterPro" id="IPR011831">
    <property type="entry name" value="ADP-Glc_PPase"/>
</dbReference>
<dbReference type="SUPFAM" id="SSF53448">
    <property type="entry name" value="Nucleotide-diphospho-sugar transferases"/>
    <property type="match status" value="1"/>
</dbReference>
<comment type="caution">
    <text evidence="12">The sequence shown here is derived from an EMBL/GenBank/DDBJ whole genome shotgun (WGS) entry which is preliminary data.</text>
</comment>
<evidence type="ECO:0000259" key="9">
    <source>
        <dbReference type="Pfam" id="PF00483"/>
    </source>
</evidence>
<dbReference type="HAMAP" id="MF_00484">
    <property type="entry name" value="Glycogen_synth"/>
    <property type="match status" value="1"/>
</dbReference>
<dbReference type="HAMAP" id="MF_00624">
    <property type="entry name" value="GlgC"/>
    <property type="match status" value="1"/>
</dbReference>
<feature type="domain" description="Glycosyl transferase family 1" evidence="10">
    <location>
        <begin position="676"/>
        <end position="827"/>
    </location>
</feature>
<feature type="domain" description="Nucleotidyl transferase" evidence="9">
    <location>
        <begin position="1"/>
        <end position="266"/>
    </location>
</feature>
<dbReference type="GO" id="GO:0005524">
    <property type="term" value="F:ATP binding"/>
    <property type="evidence" value="ECO:0007669"/>
    <property type="project" value="UniProtKB-KW"/>
</dbReference>
<dbReference type="InterPro" id="IPR001296">
    <property type="entry name" value="Glyco_trans_1"/>
</dbReference>
<dbReference type="PROSITE" id="PS00809">
    <property type="entry name" value="ADP_GLC_PYROPHOSPH_2"/>
    <property type="match status" value="1"/>
</dbReference>
<keyword evidence="8" id="KW-0320">Glycogen biosynthesis</keyword>
<sequence length="870" mass="98396">MAGGKGSRLKHLTETRSKPAVYFGGKFRIIDFALSNCLNSGIRKIGILTQYRAHSLIRHLQRAWSFLRNEFGEYVELMPAAQQYDDNIWYRGTADAISQNMNIIQAHNPKYILVLAGDHIYKMDYSKMLQQHIETEAMCTVGCVEVPISEASEFGIMQIDMNYKIVNFTEKPKNPHTMPNNPNLALASMGIYIFNADYLLKHLTHDLTNEASSHDFGKDIIPNTVKQGIAFAHPFSKSCVRSSPDDEFYWRDVGNLDAFWQANIDLTFPLPAFDMYSKKWPLITYQPMLPCAKFIFNNESRRGVALDSIISCGCIISGGQINRSILFPSVKVNSYSEVNESVIFPDCNIGRNTKITKTIIEKGCDIPPNMVIGSNPEEDAKRFYRTESEIYPILKVGGLADVTAGLLSQFVDKKLNFKLLTIGHPAIVSALNNPTLYCRLQVPLISQINPSFNEVAIIEGTLTKKNIPTLVIISDTLYNRNGNPYIQTNGEEWHDNLTRFATLGFTAAKLFNTRWKPDIVHCNDWHAGLAAAYSKFFYESIGKTRPKHIFTIHNIAYPGCFPEFDFNKLSLPYDFFNVNGLEFYGKISFLKAGIFYSDYITTVSPTYAKELSSLPQFGMGFEGLLHLKGNRFSGILNGIDDIEWTPETDPFIPFHFSKKSLTNKRKLKFHFLSKSQAFFNSKTMLIGFVGRLVKQKGIASIIEVIKYFHKHEINALIAIVGSGIEFSETLEKLYQETPRHLVFYNTYNEHLAHLLIASADAFLMPSLFEPCGLTQLYSMKYGTLPIVTHVGGLADSVYDLNQNINLATGFVAKSVQPHDVLTTVKHALQIFSSNPILWQKIMTQAMKKNFSWKASAINYLELYKKVLHAD</sequence>
<dbReference type="AlphaFoldDB" id="A0AAE0RZ30"/>
<dbReference type="InterPro" id="IPR029044">
    <property type="entry name" value="Nucleotide-diphossugar_trans"/>
</dbReference>
<evidence type="ECO:0000256" key="2">
    <source>
        <dbReference type="ARBA" id="ARBA00010443"/>
    </source>
</evidence>
<dbReference type="InterPro" id="IPR005836">
    <property type="entry name" value="ADP_Glu_pyroP_CS"/>
</dbReference>
<evidence type="ECO:0000256" key="4">
    <source>
        <dbReference type="ARBA" id="ARBA00022679"/>
    </source>
</evidence>
<keyword evidence="6" id="KW-0547">Nucleotide-binding</keyword>
<dbReference type="CDD" id="cd02508">
    <property type="entry name" value="ADP_Glucose_PP"/>
    <property type="match status" value="1"/>
</dbReference>
<organism evidence="12 13">
    <name type="scientific">Potamilus streckersoni</name>
    <dbReference type="NCBI Taxonomy" id="2493646"/>
    <lineage>
        <taxon>Eukaryota</taxon>
        <taxon>Metazoa</taxon>
        <taxon>Spiralia</taxon>
        <taxon>Lophotrochozoa</taxon>
        <taxon>Mollusca</taxon>
        <taxon>Bivalvia</taxon>
        <taxon>Autobranchia</taxon>
        <taxon>Heteroconchia</taxon>
        <taxon>Palaeoheterodonta</taxon>
        <taxon>Unionida</taxon>
        <taxon>Unionoidea</taxon>
        <taxon>Unionidae</taxon>
        <taxon>Ambleminae</taxon>
        <taxon>Lampsilini</taxon>
        <taxon>Potamilus</taxon>
    </lineage>
</organism>
<dbReference type="GO" id="GO:0008878">
    <property type="term" value="F:glucose-1-phosphate adenylyltransferase activity"/>
    <property type="evidence" value="ECO:0007669"/>
    <property type="project" value="InterPro"/>
</dbReference>
<dbReference type="InterPro" id="IPR013534">
    <property type="entry name" value="Starch_synth_cat_dom"/>
</dbReference>
<reference evidence="12" key="1">
    <citation type="journal article" date="2021" name="Genome Biol. Evol.">
        <title>A High-Quality Reference Genome for a Parasitic Bivalve with Doubly Uniparental Inheritance (Bivalvia: Unionida).</title>
        <authorList>
            <person name="Smith C.H."/>
        </authorList>
    </citation>
    <scope>NUCLEOTIDE SEQUENCE</scope>
    <source>
        <strain evidence="12">CHS0354</strain>
    </source>
</reference>
<evidence type="ECO:0000256" key="1">
    <source>
        <dbReference type="ARBA" id="ARBA00010281"/>
    </source>
</evidence>
<dbReference type="PROSITE" id="PS00810">
    <property type="entry name" value="ADP_GLC_PYROPHOSPH_3"/>
    <property type="match status" value="1"/>
</dbReference>
<dbReference type="InterPro" id="IPR023049">
    <property type="entry name" value="GlgC_bac"/>
</dbReference>
<dbReference type="Gene3D" id="3.90.550.10">
    <property type="entry name" value="Spore Coat Polysaccharide Biosynthesis Protein SpsA, Chain A"/>
    <property type="match status" value="1"/>
</dbReference>
<dbReference type="GO" id="GO:0005978">
    <property type="term" value="P:glycogen biosynthetic process"/>
    <property type="evidence" value="ECO:0007669"/>
    <property type="project" value="UniProtKB-KW"/>
</dbReference>
<accession>A0AAE0RZ30</accession>
<evidence type="ECO:0000256" key="7">
    <source>
        <dbReference type="ARBA" id="ARBA00022840"/>
    </source>
</evidence>
<dbReference type="Pfam" id="PF08323">
    <property type="entry name" value="Glyco_transf_5"/>
    <property type="match status" value="1"/>
</dbReference>
<keyword evidence="4" id="KW-0808">Transferase</keyword>
<dbReference type="Gene3D" id="3.40.50.2000">
    <property type="entry name" value="Glycogen Phosphorylase B"/>
    <property type="match status" value="2"/>
</dbReference>
<evidence type="ECO:0000259" key="11">
    <source>
        <dbReference type="Pfam" id="PF08323"/>
    </source>
</evidence>
<dbReference type="PANTHER" id="PTHR43523:SF2">
    <property type="entry name" value="GLUCOSE-1-PHOSPHATE ADENYLYLTRANSFERASE"/>
    <property type="match status" value="1"/>
</dbReference>
<dbReference type="CDD" id="cd03791">
    <property type="entry name" value="GT5_Glycogen_synthase_DULL1-like"/>
    <property type="match status" value="1"/>
</dbReference>
<evidence type="ECO:0000256" key="3">
    <source>
        <dbReference type="ARBA" id="ARBA00022676"/>
    </source>
</evidence>
<dbReference type="EMBL" id="JAEAOA010001427">
    <property type="protein sequence ID" value="KAK3582366.1"/>
    <property type="molecule type" value="Genomic_DNA"/>
</dbReference>
<dbReference type="InterPro" id="IPR011835">
    <property type="entry name" value="GS/SS"/>
</dbReference>
<keyword evidence="3" id="KW-0328">Glycosyltransferase</keyword>
<dbReference type="CDD" id="cd04651">
    <property type="entry name" value="LbH_G1P_AT_C"/>
    <property type="match status" value="1"/>
</dbReference>
<dbReference type="Proteomes" id="UP001195483">
    <property type="component" value="Unassembled WGS sequence"/>
</dbReference>
<keyword evidence="7" id="KW-0067">ATP-binding</keyword>